<dbReference type="AlphaFoldDB" id="A0A812RQ29"/>
<dbReference type="SUPFAM" id="SSF51230">
    <property type="entry name" value="Single hybrid motif"/>
    <property type="match status" value="1"/>
</dbReference>
<dbReference type="Proteomes" id="UP000601435">
    <property type="component" value="Unassembled WGS sequence"/>
</dbReference>
<keyword evidence="6" id="KW-1185">Reference proteome</keyword>
<gene>
    <name evidence="5" type="primary">kgd2</name>
    <name evidence="5" type="ORF">SNEC2469_LOCUS12393</name>
</gene>
<dbReference type="PANTHER" id="PTHR43416">
    <property type="entry name" value="DIHYDROLIPOYLLYSINE-RESIDUE SUCCINYLTRANSFERASE COMPONENT OF 2-OXOGLUTARATE DEHYDROGENASE COMPLEX, MITOCHONDRIAL-RELATED"/>
    <property type="match status" value="1"/>
</dbReference>
<dbReference type="Gene3D" id="2.40.50.100">
    <property type="match status" value="1"/>
</dbReference>
<feature type="compositionally biased region" description="Low complexity" evidence="3">
    <location>
        <begin position="137"/>
        <end position="175"/>
    </location>
</feature>
<sequence length="208" mass="21781">MLQRLAARPLRLVLRSSRLHGSMASVQRYNAPVFPAANRKSLCPLQVRRFSSVEIKTPDFGAESITEGTLMEWQKKVGDFCAKGEILAVIETDKVSTEVKAPDNGVLEKIVAQADETVQKDQLLAVLKPGGEPPPKAAKGPEVAPASPAAAPAAPAAAPAAVPAAPAAAPAAAPKAAPPPKAAPKPSGKAGPPVEGWWMGSWRKHWYP</sequence>
<dbReference type="OrthoDB" id="440393at2759"/>
<dbReference type="InterPro" id="IPR011053">
    <property type="entry name" value="Single_hybrid_motif"/>
</dbReference>
<dbReference type="GO" id="GO:0004149">
    <property type="term" value="F:dihydrolipoyllysine-residue succinyltransferase activity"/>
    <property type="evidence" value="ECO:0007669"/>
    <property type="project" value="TreeGrafter"/>
</dbReference>
<proteinExistence type="inferred from homology"/>
<dbReference type="PROSITE" id="PS50968">
    <property type="entry name" value="BIOTINYL_LIPOYL"/>
    <property type="match status" value="1"/>
</dbReference>
<feature type="domain" description="Lipoyl-binding" evidence="4">
    <location>
        <begin position="52"/>
        <end position="128"/>
    </location>
</feature>
<dbReference type="CDD" id="cd06849">
    <property type="entry name" value="lipoyl_domain"/>
    <property type="match status" value="1"/>
</dbReference>
<dbReference type="InterPro" id="IPR050537">
    <property type="entry name" value="2-oxoacid_dehydrogenase"/>
</dbReference>
<feature type="compositionally biased region" description="Low complexity" evidence="3">
    <location>
        <begin position="184"/>
        <end position="193"/>
    </location>
</feature>
<accession>A0A812RQ29</accession>
<keyword evidence="2" id="KW-0450">Lipoyl</keyword>
<evidence type="ECO:0000313" key="5">
    <source>
        <dbReference type="EMBL" id="CAE7448311.1"/>
    </source>
</evidence>
<comment type="similarity">
    <text evidence="1">Belongs to the 2-oxoacid dehydrogenase family.</text>
</comment>
<comment type="caution">
    <text evidence="5">The sequence shown here is derived from an EMBL/GenBank/DDBJ whole genome shotgun (WGS) entry which is preliminary data.</text>
</comment>
<dbReference type="PANTHER" id="PTHR43416:SF5">
    <property type="entry name" value="DIHYDROLIPOYLLYSINE-RESIDUE SUCCINYLTRANSFERASE COMPONENT OF 2-OXOGLUTARATE DEHYDROGENASE COMPLEX, MITOCHONDRIAL"/>
    <property type="match status" value="1"/>
</dbReference>
<evidence type="ECO:0000256" key="3">
    <source>
        <dbReference type="SAM" id="MobiDB-lite"/>
    </source>
</evidence>
<protein>
    <submittedName>
        <fullName evidence="5">Kgd2 protein</fullName>
    </submittedName>
</protein>
<evidence type="ECO:0000259" key="4">
    <source>
        <dbReference type="PROSITE" id="PS50968"/>
    </source>
</evidence>
<evidence type="ECO:0000256" key="2">
    <source>
        <dbReference type="ARBA" id="ARBA00022823"/>
    </source>
</evidence>
<dbReference type="GO" id="GO:0006099">
    <property type="term" value="P:tricarboxylic acid cycle"/>
    <property type="evidence" value="ECO:0007669"/>
    <property type="project" value="TreeGrafter"/>
</dbReference>
<name>A0A812RQ29_9DINO</name>
<evidence type="ECO:0000256" key="1">
    <source>
        <dbReference type="ARBA" id="ARBA00007317"/>
    </source>
</evidence>
<reference evidence="5" key="1">
    <citation type="submission" date="2021-02" db="EMBL/GenBank/DDBJ databases">
        <authorList>
            <person name="Dougan E. K."/>
            <person name="Rhodes N."/>
            <person name="Thang M."/>
            <person name="Chan C."/>
        </authorList>
    </citation>
    <scope>NUCLEOTIDE SEQUENCE</scope>
</reference>
<dbReference type="Pfam" id="PF00364">
    <property type="entry name" value="Biotin_lipoyl"/>
    <property type="match status" value="1"/>
</dbReference>
<dbReference type="InterPro" id="IPR000089">
    <property type="entry name" value="Biotin_lipoyl"/>
</dbReference>
<feature type="region of interest" description="Disordered" evidence="3">
    <location>
        <begin position="128"/>
        <end position="208"/>
    </location>
</feature>
<organism evidence="5 6">
    <name type="scientific">Symbiodinium necroappetens</name>
    <dbReference type="NCBI Taxonomy" id="1628268"/>
    <lineage>
        <taxon>Eukaryota</taxon>
        <taxon>Sar</taxon>
        <taxon>Alveolata</taxon>
        <taxon>Dinophyceae</taxon>
        <taxon>Suessiales</taxon>
        <taxon>Symbiodiniaceae</taxon>
        <taxon>Symbiodinium</taxon>
    </lineage>
</organism>
<dbReference type="EMBL" id="CAJNJA010019638">
    <property type="protein sequence ID" value="CAE7448311.1"/>
    <property type="molecule type" value="Genomic_DNA"/>
</dbReference>
<evidence type="ECO:0000313" key="6">
    <source>
        <dbReference type="Proteomes" id="UP000601435"/>
    </source>
</evidence>